<evidence type="ECO:0000313" key="2">
    <source>
        <dbReference type="Proteomes" id="UP000191988"/>
    </source>
</evidence>
<keyword evidence="2" id="KW-1185">Reference proteome</keyword>
<gene>
    <name evidence="1" type="ORF">AGR3A_Cc240020</name>
</gene>
<sequence>MSVERRGAGEDQPLNACRHCRFRDHAGAIDIDTLKLGVWHAADMRGMKGRGMDYRISPLESSLQKRVVGEIADNMGCGKGRAVYARDIVPAGQRIENRAADPTGAARQHYPHDVSSVSAQKAARGAAFQGTVWMIRYPDYPQTPRVPE</sequence>
<proteinExistence type="predicted"/>
<evidence type="ECO:0000313" key="1">
    <source>
        <dbReference type="EMBL" id="CUX18615.1"/>
    </source>
</evidence>
<dbReference type="EMBL" id="FBWK01000017">
    <property type="protein sequence ID" value="CUX18615.1"/>
    <property type="molecule type" value="Genomic_DNA"/>
</dbReference>
<dbReference type="Proteomes" id="UP000191988">
    <property type="component" value="Unassembled WGS sequence"/>
</dbReference>
<protein>
    <submittedName>
        <fullName evidence="1">Uncharacterized protein</fullName>
    </submittedName>
</protein>
<dbReference type="AlphaFoldDB" id="A0A1S7PBE1"/>
<accession>A0A1S7PBE1</accession>
<name>A0A1S7PBE1_9HYPH</name>
<reference evidence="2" key="1">
    <citation type="submission" date="2016-01" db="EMBL/GenBank/DDBJ databases">
        <authorList>
            <person name="Regsiter A."/>
            <person name="william w."/>
        </authorList>
    </citation>
    <scope>NUCLEOTIDE SEQUENCE [LARGE SCALE GENOMIC DNA]</scope>
    <source>
        <strain evidence="2">CFBP 6623</strain>
    </source>
</reference>
<organism evidence="1 2">
    <name type="scientific">Agrobacterium tomkonis CFBP 6623</name>
    <dbReference type="NCBI Taxonomy" id="1183432"/>
    <lineage>
        <taxon>Bacteria</taxon>
        <taxon>Pseudomonadati</taxon>
        <taxon>Pseudomonadota</taxon>
        <taxon>Alphaproteobacteria</taxon>
        <taxon>Hyphomicrobiales</taxon>
        <taxon>Rhizobiaceae</taxon>
        <taxon>Rhizobium/Agrobacterium group</taxon>
        <taxon>Agrobacterium</taxon>
        <taxon>Agrobacterium tumefaciens complex</taxon>
    </lineage>
</organism>